<keyword evidence="3" id="KW-1185">Reference proteome</keyword>
<dbReference type="RefSeq" id="WP_048570273.1">
    <property type="nucleotide sequence ID" value="NZ_LFVU01000024.1"/>
</dbReference>
<dbReference type="Gene3D" id="1.20.1260.10">
    <property type="match status" value="1"/>
</dbReference>
<feature type="compositionally biased region" description="Low complexity" evidence="1">
    <location>
        <begin position="70"/>
        <end position="108"/>
    </location>
</feature>
<dbReference type="InterPro" id="IPR012851">
    <property type="entry name" value="Spore_coat_CotF-like"/>
</dbReference>
<dbReference type="InterPro" id="IPR017022">
    <property type="entry name" value="UCP033860"/>
</dbReference>
<evidence type="ECO:0000313" key="3">
    <source>
        <dbReference type="Proteomes" id="UP000036756"/>
    </source>
</evidence>
<dbReference type="OrthoDB" id="1706542at2"/>
<dbReference type="EMBL" id="LFVU01000024">
    <property type="protein sequence ID" value="KMT22180.1"/>
    <property type="molecule type" value="Genomic_DNA"/>
</dbReference>
<protein>
    <submittedName>
        <fullName evidence="2">Coat F domain-containing protein</fullName>
    </submittedName>
</protein>
<dbReference type="CDD" id="cd00657">
    <property type="entry name" value="Ferritin_like"/>
    <property type="match status" value="1"/>
</dbReference>
<proteinExistence type="predicted"/>
<dbReference type="STRING" id="1121307.CLCY_4c01530"/>
<comment type="caution">
    <text evidence="2">The sequence shown here is derived from an EMBL/GenBank/DDBJ whole genome shotgun (WGS) entry which is preliminary data.</text>
</comment>
<dbReference type="SUPFAM" id="SSF47240">
    <property type="entry name" value="Ferritin-like"/>
    <property type="match status" value="1"/>
</dbReference>
<evidence type="ECO:0000313" key="2">
    <source>
        <dbReference type="EMBL" id="KMT22180.1"/>
    </source>
</evidence>
<dbReference type="PIRSF" id="PIRSF033860">
    <property type="entry name" value="UCP033860"/>
    <property type="match status" value="1"/>
</dbReference>
<gene>
    <name evidence="2" type="ORF">CLCY_4c01530</name>
</gene>
<evidence type="ECO:0000256" key="1">
    <source>
        <dbReference type="SAM" id="MobiDB-lite"/>
    </source>
</evidence>
<dbReference type="AlphaFoldDB" id="A0A0J8D803"/>
<dbReference type="InterPro" id="IPR012347">
    <property type="entry name" value="Ferritin-like"/>
</dbReference>
<dbReference type="Pfam" id="PF07875">
    <property type="entry name" value="Coat_F"/>
    <property type="match status" value="1"/>
</dbReference>
<dbReference type="PATRIC" id="fig|1121307.3.peg.1808"/>
<sequence length="174" mass="19625">MQINLSQKERMLLEDQKSHEELCIEKYTKYANQTQCSQLKQIFTSNAQSERTHLDSINQLLNGTVPQMNQQQSQQGSSQSMGSQSSQSSSQSMGSQASSSMSSSQSGGVNLSDKDMCTDLLMTEKYVSGTYNTSIFEFRDTSVRDVLNHIQKEEQKHGEAIFQYMESKGMYNVQ</sequence>
<accession>A0A0J8D803</accession>
<reference evidence="2 3" key="1">
    <citation type="submission" date="2015-06" db="EMBL/GenBank/DDBJ databases">
        <title>Draft genome sequence of the purine-degrading Clostridium cylindrosporum HC-1 (DSM 605).</title>
        <authorList>
            <person name="Poehlein A."/>
            <person name="Schiel-Bengelsdorf B."/>
            <person name="Bengelsdorf F."/>
            <person name="Daniel R."/>
            <person name="Duerre P."/>
        </authorList>
    </citation>
    <scope>NUCLEOTIDE SEQUENCE [LARGE SCALE GENOMIC DNA]</scope>
    <source>
        <strain evidence="2 3">DSM 605</strain>
    </source>
</reference>
<dbReference type="InterPro" id="IPR009078">
    <property type="entry name" value="Ferritin-like_SF"/>
</dbReference>
<dbReference type="Proteomes" id="UP000036756">
    <property type="component" value="Unassembled WGS sequence"/>
</dbReference>
<name>A0A0J8D803_CLOCY</name>
<feature type="region of interest" description="Disordered" evidence="1">
    <location>
        <begin position="67"/>
        <end position="111"/>
    </location>
</feature>
<organism evidence="2 3">
    <name type="scientific">Clostridium cylindrosporum DSM 605</name>
    <dbReference type="NCBI Taxonomy" id="1121307"/>
    <lineage>
        <taxon>Bacteria</taxon>
        <taxon>Bacillati</taxon>
        <taxon>Bacillota</taxon>
        <taxon>Clostridia</taxon>
        <taxon>Eubacteriales</taxon>
        <taxon>Clostridiaceae</taxon>
        <taxon>Clostridium</taxon>
    </lineage>
</organism>